<reference evidence="2" key="1">
    <citation type="submission" date="2022-01" db="EMBL/GenBank/DDBJ databases">
        <authorList>
            <person name="King R."/>
        </authorList>
    </citation>
    <scope>NUCLEOTIDE SEQUENCE</scope>
</reference>
<organism evidence="2 3">
    <name type="scientific">Chironomus riparius</name>
    <dbReference type="NCBI Taxonomy" id="315576"/>
    <lineage>
        <taxon>Eukaryota</taxon>
        <taxon>Metazoa</taxon>
        <taxon>Ecdysozoa</taxon>
        <taxon>Arthropoda</taxon>
        <taxon>Hexapoda</taxon>
        <taxon>Insecta</taxon>
        <taxon>Pterygota</taxon>
        <taxon>Neoptera</taxon>
        <taxon>Endopterygota</taxon>
        <taxon>Diptera</taxon>
        <taxon>Nematocera</taxon>
        <taxon>Chironomoidea</taxon>
        <taxon>Chironomidae</taxon>
        <taxon>Chironominae</taxon>
        <taxon>Chironomus</taxon>
    </lineage>
</organism>
<gene>
    <name evidence="2" type="ORF">CHIRRI_LOCUS13473</name>
</gene>
<evidence type="ECO:0000313" key="2">
    <source>
        <dbReference type="EMBL" id="CAG9810660.1"/>
    </source>
</evidence>
<protein>
    <submittedName>
        <fullName evidence="2">Uncharacterized protein</fullName>
    </submittedName>
</protein>
<sequence length="97" mass="10483">MNQLKIFIISCLIYQTMAGGPATDCVTCAAVLLNAVAPSPETCYSDGLPKIDIRVSFNIDRPDESGVCIKPLLPFSSSEINSDIDHFISAEIRFDSA</sequence>
<evidence type="ECO:0000313" key="3">
    <source>
        <dbReference type="Proteomes" id="UP001153620"/>
    </source>
</evidence>
<evidence type="ECO:0000256" key="1">
    <source>
        <dbReference type="SAM" id="SignalP"/>
    </source>
</evidence>
<reference evidence="2" key="2">
    <citation type="submission" date="2022-10" db="EMBL/GenBank/DDBJ databases">
        <authorList>
            <consortium name="ENA_rothamsted_submissions"/>
            <consortium name="culmorum"/>
            <person name="King R."/>
        </authorList>
    </citation>
    <scope>NUCLEOTIDE SEQUENCE</scope>
</reference>
<keyword evidence="3" id="KW-1185">Reference proteome</keyword>
<proteinExistence type="predicted"/>
<accession>A0A9N9S3L0</accession>
<dbReference type="AlphaFoldDB" id="A0A9N9S3L0"/>
<dbReference type="Proteomes" id="UP001153620">
    <property type="component" value="Chromosome 4"/>
</dbReference>
<dbReference type="EMBL" id="OU895880">
    <property type="protein sequence ID" value="CAG9810660.1"/>
    <property type="molecule type" value="Genomic_DNA"/>
</dbReference>
<keyword evidence="1" id="KW-0732">Signal</keyword>
<name>A0A9N9S3L0_9DIPT</name>
<feature type="signal peptide" evidence="1">
    <location>
        <begin position="1"/>
        <end position="18"/>
    </location>
</feature>
<feature type="chain" id="PRO_5040210186" evidence="1">
    <location>
        <begin position="19"/>
        <end position="97"/>
    </location>
</feature>